<dbReference type="InterPro" id="IPR001173">
    <property type="entry name" value="Glyco_trans_2-like"/>
</dbReference>
<evidence type="ECO:0000259" key="5">
    <source>
        <dbReference type="Pfam" id="PF13439"/>
    </source>
</evidence>
<evidence type="ECO:0000259" key="3">
    <source>
        <dbReference type="Pfam" id="PF00534"/>
    </source>
</evidence>
<dbReference type="Pfam" id="PF00534">
    <property type="entry name" value="Glycos_transf_1"/>
    <property type="match status" value="1"/>
</dbReference>
<comment type="caution">
    <text evidence="6">The sequence shown here is derived from an EMBL/GenBank/DDBJ whole genome shotgun (WGS) entry which is preliminary data.</text>
</comment>
<protein>
    <submittedName>
        <fullName evidence="6">Glycosyltransferase involved in cell wall biosynthesis</fullName>
    </submittedName>
</protein>
<dbReference type="CDD" id="cd03801">
    <property type="entry name" value="GT4_PimA-like"/>
    <property type="match status" value="1"/>
</dbReference>
<organism evidence="6 7">
    <name type="scientific">Phycicoccus duodecadis</name>
    <dbReference type="NCBI Taxonomy" id="173053"/>
    <lineage>
        <taxon>Bacteria</taxon>
        <taxon>Bacillati</taxon>
        <taxon>Actinomycetota</taxon>
        <taxon>Actinomycetes</taxon>
        <taxon>Micrococcales</taxon>
        <taxon>Intrasporangiaceae</taxon>
        <taxon>Phycicoccus</taxon>
    </lineage>
</organism>
<proteinExistence type="predicted"/>
<evidence type="ECO:0000259" key="4">
    <source>
        <dbReference type="Pfam" id="PF00535"/>
    </source>
</evidence>
<feature type="domain" description="Glycosyltransferase 2-like" evidence="4">
    <location>
        <begin position="398"/>
        <end position="539"/>
    </location>
</feature>
<dbReference type="InterPro" id="IPR050834">
    <property type="entry name" value="Glycosyltransf_2"/>
</dbReference>
<evidence type="ECO:0000256" key="2">
    <source>
        <dbReference type="ARBA" id="ARBA00022679"/>
    </source>
</evidence>
<dbReference type="Gene3D" id="3.90.550.10">
    <property type="entry name" value="Spore Coat Polysaccharide Biosynthesis Protein SpsA, Chain A"/>
    <property type="match status" value="1"/>
</dbReference>
<dbReference type="PANTHER" id="PTHR43685:SF3">
    <property type="entry name" value="SLR2126 PROTEIN"/>
    <property type="match status" value="1"/>
</dbReference>
<dbReference type="InterPro" id="IPR001296">
    <property type="entry name" value="Glyco_trans_1"/>
</dbReference>
<dbReference type="SUPFAM" id="SSF53756">
    <property type="entry name" value="UDP-Glycosyltransferase/glycogen phosphorylase"/>
    <property type="match status" value="1"/>
</dbReference>
<feature type="domain" description="Glycosyl transferase family 1" evidence="3">
    <location>
        <begin position="196"/>
        <end position="354"/>
    </location>
</feature>
<dbReference type="InterPro" id="IPR029044">
    <property type="entry name" value="Nucleotide-diphossugar_trans"/>
</dbReference>
<dbReference type="InterPro" id="IPR028098">
    <property type="entry name" value="Glyco_trans_4-like_N"/>
</dbReference>
<dbReference type="Proteomes" id="UP000233781">
    <property type="component" value="Unassembled WGS sequence"/>
</dbReference>
<dbReference type="GO" id="GO:0016757">
    <property type="term" value="F:glycosyltransferase activity"/>
    <property type="evidence" value="ECO:0007669"/>
    <property type="project" value="UniProtKB-KW"/>
</dbReference>
<dbReference type="EMBL" id="PJNE01000001">
    <property type="protein sequence ID" value="PKW26716.1"/>
    <property type="molecule type" value="Genomic_DNA"/>
</dbReference>
<keyword evidence="7" id="KW-1185">Reference proteome</keyword>
<feature type="domain" description="Glycosyltransferase subfamily 4-like N-terminal" evidence="5">
    <location>
        <begin position="32"/>
        <end position="155"/>
    </location>
</feature>
<sequence>MSTSSGHRVPPGPDAGDRAPLRVLVVAPKGFVGGAEAWLLSILGAAGRRLSVDAVVLDDGPLVEELASRGARVTVRPTGPRPLDLLSAGGSLRTVLRRADPDVVLANGIKAAVAVGPVAWAAGVPLVWVRHDPSFDPTLGRVVHRLATRTVTVTPRGGADVEHPGALVVAPPLLAEPLPRAEALERLHALGVPDGDHLLLGMTTRLAPYKGLDTAIRALARPGATRWRLVVAGVDDPGAPGEQARLAALAREAGVEDRVTWLGSVDGAGRLAAGFDAVALLTRAGVPGYPSAEGHPLVMIEALAAGTPVVTDPRTVPPARDAATARGCALVDATDPVDVAAALHRLAETDARAAVAAEAGAVGAVHPRAPEVADTIVTVLREAATRPGAGEADGPAVTVVTTVLNEATGVDELLELLVPQLRHDDRLVVVDGGSTDGTWERLQEWESREPRVEASSAPGAGISAGRNIGIRRARTAWVACTDVGCRPEPGWLDGFRRAAGTGRYDLVTGVYRAGDDGSDWSRALAAVAYPRPAEQRRRTPLVRTYGRFLGRAYDARLCTGRSVAFTRDAAEAAGGFPEHLATAEDVRFGMAAVDAGARPVLSLDAEVTWAQRPTLAANGRMFRGYGRGDGLSGDRVLVGRNLARALVFASLPVLALHPTGRRLAVSGLATYLSLPLARAARGPRPLPTMVLVPAVAAYRDLMKARGCAEGLLQRRRERTRA</sequence>
<keyword evidence="1" id="KW-0328">Glycosyltransferase</keyword>
<dbReference type="Pfam" id="PF00535">
    <property type="entry name" value="Glycos_transf_2"/>
    <property type="match status" value="1"/>
</dbReference>
<gene>
    <name evidence="6" type="ORF">ATL31_1534</name>
</gene>
<evidence type="ECO:0000256" key="1">
    <source>
        <dbReference type="ARBA" id="ARBA00022676"/>
    </source>
</evidence>
<accession>A0A2N3YIN5</accession>
<dbReference type="OrthoDB" id="5243838at2"/>
<dbReference type="RefSeq" id="WP_101395242.1">
    <property type="nucleotide sequence ID" value="NZ_PJNE01000001.1"/>
</dbReference>
<reference evidence="6 7" key="1">
    <citation type="submission" date="2017-12" db="EMBL/GenBank/DDBJ databases">
        <title>Sequencing the genomes of 1000 Actinobacteria strains.</title>
        <authorList>
            <person name="Klenk H.-P."/>
        </authorList>
    </citation>
    <scope>NUCLEOTIDE SEQUENCE [LARGE SCALE GENOMIC DNA]</scope>
    <source>
        <strain evidence="6 7">DSM 12806</strain>
    </source>
</reference>
<dbReference type="Gene3D" id="3.40.50.2000">
    <property type="entry name" value="Glycogen Phosphorylase B"/>
    <property type="match status" value="2"/>
</dbReference>
<evidence type="ECO:0000313" key="7">
    <source>
        <dbReference type="Proteomes" id="UP000233781"/>
    </source>
</evidence>
<dbReference type="AlphaFoldDB" id="A0A2N3YIN5"/>
<keyword evidence="2 6" id="KW-0808">Transferase</keyword>
<name>A0A2N3YIN5_9MICO</name>
<evidence type="ECO:0000313" key="6">
    <source>
        <dbReference type="EMBL" id="PKW26716.1"/>
    </source>
</evidence>
<dbReference type="PANTHER" id="PTHR43685">
    <property type="entry name" value="GLYCOSYLTRANSFERASE"/>
    <property type="match status" value="1"/>
</dbReference>
<dbReference type="Pfam" id="PF13439">
    <property type="entry name" value="Glyco_transf_4"/>
    <property type="match status" value="1"/>
</dbReference>
<dbReference type="SUPFAM" id="SSF53448">
    <property type="entry name" value="Nucleotide-diphospho-sugar transferases"/>
    <property type="match status" value="1"/>
</dbReference>